<evidence type="ECO:0000259" key="6">
    <source>
        <dbReference type="SMART" id="SM01166"/>
    </source>
</evidence>
<feature type="repeat" description="WD" evidence="3">
    <location>
        <begin position="76"/>
        <end position="118"/>
    </location>
</feature>
<evidence type="ECO:0000256" key="3">
    <source>
        <dbReference type="PROSITE-ProRule" id="PRU00221"/>
    </source>
</evidence>
<dbReference type="PROSITE" id="PS50294">
    <property type="entry name" value="WD_REPEATS_REGION"/>
    <property type="match status" value="2"/>
</dbReference>
<dbReference type="Gene3D" id="2.130.10.10">
    <property type="entry name" value="YVTN repeat-like/Quinoprotein amine dehydrogenase"/>
    <property type="match status" value="1"/>
</dbReference>
<evidence type="ECO:0000256" key="1">
    <source>
        <dbReference type="ARBA" id="ARBA00022574"/>
    </source>
</evidence>
<keyword evidence="2 4" id="KW-0677">Repeat</keyword>
<dbReference type="InterPro" id="IPR036322">
    <property type="entry name" value="WD40_repeat_dom_sf"/>
</dbReference>
<dbReference type="Proteomes" id="UP001527925">
    <property type="component" value="Unassembled WGS sequence"/>
</dbReference>
<keyword evidence="8" id="KW-1185">Reference proteome</keyword>
<reference evidence="7 8" key="1">
    <citation type="submission" date="2023-09" db="EMBL/GenBank/DDBJ databases">
        <title>Pangenome analysis of Batrachochytrium dendrobatidis and related Chytrids.</title>
        <authorList>
            <person name="Yacoub M.N."/>
            <person name="Stajich J.E."/>
            <person name="James T.Y."/>
        </authorList>
    </citation>
    <scope>NUCLEOTIDE SEQUENCE [LARGE SCALE GENOMIC DNA]</scope>
    <source>
        <strain evidence="7 8">JEL0888</strain>
    </source>
</reference>
<organism evidence="7 8">
    <name type="scientific">Polyrhizophydium stewartii</name>
    <dbReference type="NCBI Taxonomy" id="2732419"/>
    <lineage>
        <taxon>Eukaryota</taxon>
        <taxon>Fungi</taxon>
        <taxon>Fungi incertae sedis</taxon>
        <taxon>Chytridiomycota</taxon>
        <taxon>Chytridiomycota incertae sedis</taxon>
        <taxon>Chytridiomycetes</taxon>
        <taxon>Rhizophydiales</taxon>
        <taxon>Rhizophydiales incertae sedis</taxon>
        <taxon>Polyrhizophydium</taxon>
    </lineage>
</organism>
<proteinExistence type="inferred from homology"/>
<dbReference type="SMART" id="SM00320">
    <property type="entry name" value="WD40"/>
    <property type="match status" value="3"/>
</dbReference>
<gene>
    <name evidence="7" type="primary">CRN1</name>
    <name evidence="7" type="ORF">HK105_208034</name>
</gene>
<comment type="caution">
    <text evidence="7">The sequence shown here is derived from an EMBL/GenBank/DDBJ whole genome shotgun (WGS) entry which is preliminary data.</text>
</comment>
<evidence type="ECO:0000256" key="4">
    <source>
        <dbReference type="RuleBase" id="RU280818"/>
    </source>
</evidence>
<dbReference type="SUPFAM" id="SSF50978">
    <property type="entry name" value="WD40 repeat-like"/>
    <property type="match status" value="1"/>
</dbReference>
<protein>
    <recommendedName>
        <fullName evidence="4">Coronin</fullName>
    </recommendedName>
</protein>
<name>A0ABR4MYV8_9FUNG</name>
<feature type="domain" description="DUF1899" evidence="6">
    <location>
        <begin position="3"/>
        <end position="67"/>
    </location>
</feature>
<dbReference type="Pfam" id="PF00400">
    <property type="entry name" value="WD40"/>
    <property type="match status" value="3"/>
</dbReference>
<sequence length="465" mass="50957">MSRFVRASKYRHVFGTANKRDQCYDNLKVTRSAWDTNLVTANPLFISVNLEASGGGAFTVIPHATTGKLPDNLPVFNGHSAAVLDTDFNPFNDHIVASASEDTKAMIWRIPEGGLTENVSTPTVSLAGHGRKVGHVLFNPVADNILATSSADFLVKIWDISTGQEKMELAGHADIVQSISWNWTGNLLVTTAKDKKLRVYDVRAKSAVQEAACHQGVKGARALWMGNSANIVTTGFSRSSDRQVFIWDSANLASPLKQEQIDTASGMLIPYFDADTNMLFLAGKGDGNIRYYEWTDDDKGLFPLSEYKSSDPLRGIGFLPKRACAINEVEIARAYKVHPTLIEPISFKVPRKSDAFQSDLFPDTIGPDPTMSAADWLAGKTQAPKLINLEKGFVPAAPKEFVTSAPASVDPTPTTGAPPMTEKEYQDAYHSLRKENDELKSVLAQRDARVRQLEAQLEGLLKERS</sequence>
<dbReference type="InterPro" id="IPR015943">
    <property type="entry name" value="WD40/YVTN_repeat-like_dom_sf"/>
</dbReference>
<dbReference type="EMBL" id="JADGIZ020000064">
    <property type="protein sequence ID" value="KAL2912462.1"/>
    <property type="molecule type" value="Genomic_DNA"/>
</dbReference>
<keyword evidence="1 3" id="KW-0853">WD repeat</keyword>
<dbReference type="InterPro" id="IPR015505">
    <property type="entry name" value="Coronin"/>
</dbReference>
<evidence type="ECO:0000313" key="8">
    <source>
        <dbReference type="Proteomes" id="UP001527925"/>
    </source>
</evidence>
<dbReference type="SMART" id="SM01167">
    <property type="entry name" value="DUF1900"/>
    <property type="match status" value="1"/>
</dbReference>
<comment type="similarity">
    <text evidence="4">Belongs to the WD repeat coronin family.</text>
</comment>
<evidence type="ECO:0000256" key="2">
    <source>
        <dbReference type="ARBA" id="ARBA00022737"/>
    </source>
</evidence>
<feature type="repeat" description="WD" evidence="3">
    <location>
        <begin position="169"/>
        <end position="210"/>
    </location>
</feature>
<dbReference type="InterPro" id="IPR019775">
    <property type="entry name" value="WD40_repeat_CS"/>
</dbReference>
<dbReference type="PANTHER" id="PTHR10856:SF0">
    <property type="entry name" value="CORONIN"/>
    <property type="match status" value="1"/>
</dbReference>
<dbReference type="InterPro" id="IPR015048">
    <property type="entry name" value="DUF1899"/>
</dbReference>
<dbReference type="PANTHER" id="PTHR10856">
    <property type="entry name" value="CORONIN"/>
    <property type="match status" value="1"/>
</dbReference>
<accession>A0ABR4MYV8</accession>
<dbReference type="Pfam" id="PF08953">
    <property type="entry name" value="DUF1899"/>
    <property type="match status" value="1"/>
</dbReference>
<dbReference type="PROSITE" id="PS50082">
    <property type="entry name" value="WD_REPEATS_2"/>
    <property type="match status" value="3"/>
</dbReference>
<dbReference type="SMART" id="SM01166">
    <property type="entry name" value="DUF1899"/>
    <property type="match status" value="1"/>
</dbReference>
<dbReference type="PROSITE" id="PS00678">
    <property type="entry name" value="WD_REPEATS_1"/>
    <property type="match status" value="1"/>
</dbReference>
<feature type="region of interest" description="Disordered" evidence="5">
    <location>
        <begin position="404"/>
        <end position="425"/>
    </location>
</feature>
<dbReference type="Pfam" id="PF16300">
    <property type="entry name" value="WD40_4"/>
    <property type="match status" value="1"/>
</dbReference>
<feature type="repeat" description="WD" evidence="3">
    <location>
        <begin position="126"/>
        <end position="168"/>
    </location>
</feature>
<evidence type="ECO:0000313" key="7">
    <source>
        <dbReference type="EMBL" id="KAL2912462.1"/>
    </source>
</evidence>
<dbReference type="InterPro" id="IPR001680">
    <property type="entry name" value="WD40_rpt"/>
</dbReference>
<evidence type="ECO:0000256" key="5">
    <source>
        <dbReference type="SAM" id="MobiDB-lite"/>
    </source>
</evidence>